<comment type="similarity">
    <text evidence="2 9">Belongs to the sulfotransferase 2 family.</text>
</comment>
<dbReference type="PANTHER" id="PTHR12137:SF63">
    <property type="entry name" value="CARBOHYDRATE SULFOTRANSFERASE"/>
    <property type="match status" value="1"/>
</dbReference>
<dbReference type="Pfam" id="PF03567">
    <property type="entry name" value="Sulfotransfer_2"/>
    <property type="match status" value="1"/>
</dbReference>
<dbReference type="InterPro" id="IPR005331">
    <property type="entry name" value="Sulfotransferase"/>
</dbReference>
<dbReference type="AlphaFoldDB" id="A0A0K2V922"/>
<evidence type="ECO:0000256" key="2">
    <source>
        <dbReference type="ARBA" id="ARBA00006339"/>
    </source>
</evidence>
<dbReference type="EMBL" id="HACA01029613">
    <property type="protein sequence ID" value="CDW46974.1"/>
    <property type="molecule type" value="Transcribed_RNA"/>
</dbReference>
<sequence length="340" mass="40219">MYRKYPQSLFLVVFTVFLYLHLRYLIYSEHSYIQTRLYHVKAIKKEIQEGFGTKDMTKKMFERRNLIREVCSRIGEVNIDKPWNFNGEDTQDFNVEQHIHPSNFLMDPLTKTLYCYVHKIGSSSLMNVYSYLDNNTDFLSDIKSGKKYLYEIHRRMNPSYSELMENLPDYYSFIVVRHPFERLLSAFRDRIVMNPCSDAAVYTTKAIFGSKALNVSGCVAKVPSFRVFAQYIIDRSDHEELDKHWRPIYKLCSPCLINYDGIFRLNELNELFHLTGISRKYFKKMPDLKNPTKGGTSSKHVNKFYSNLKCNMIKDLGRVYKLDMLLFGYNSKIYEQMCIS</sequence>
<keyword evidence="6 9" id="KW-0333">Golgi apparatus</keyword>
<proteinExistence type="inferred from homology"/>
<comment type="subcellular location">
    <subcellularLocation>
        <location evidence="1 9">Golgi apparatus membrane</location>
        <topology evidence="1 9">Single-pass type II membrane protein</topology>
    </subcellularLocation>
</comment>
<organism evidence="10">
    <name type="scientific">Lepeophtheirus salmonis</name>
    <name type="common">Salmon louse</name>
    <name type="synonym">Caligus salmonis</name>
    <dbReference type="NCBI Taxonomy" id="72036"/>
    <lineage>
        <taxon>Eukaryota</taxon>
        <taxon>Metazoa</taxon>
        <taxon>Ecdysozoa</taxon>
        <taxon>Arthropoda</taxon>
        <taxon>Crustacea</taxon>
        <taxon>Multicrustacea</taxon>
        <taxon>Hexanauplia</taxon>
        <taxon>Copepoda</taxon>
        <taxon>Siphonostomatoida</taxon>
        <taxon>Caligidae</taxon>
        <taxon>Lepeophtheirus</taxon>
    </lineage>
</organism>
<dbReference type="OrthoDB" id="2019940at2759"/>
<protein>
    <recommendedName>
        <fullName evidence="9">Carbohydrate sulfotransferase</fullName>
        <ecNumber evidence="9">2.8.2.-</ecNumber>
    </recommendedName>
</protein>
<dbReference type="GO" id="GO:0008146">
    <property type="term" value="F:sulfotransferase activity"/>
    <property type="evidence" value="ECO:0007669"/>
    <property type="project" value="InterPro"/>
</dbReference>
<keyword evidence="9" id="KW-0119">Carbohydrate metabolism</keyword>
<keyword evidence="5" id="KW-1133">Transmembrane helix</keyword>
<keyword evidence="8 9" id="KW-0325">Glycoprotein</keyword>
<evidence type="ECO:0000256" key="9">
    <source>
        <dbReference type="RuleBase" id="RU364020"/>
    </source>
</evidence>
<evidence type="ECO:0000256" key="6">
    <source>
        <dbReference type="ARBA" id="ARBA00023034"/>
    </source>
</evidence>
<evidence type="ECO:0000313" key="10">
    <source>
        <dbReference type="EMBL" id="CDW46974.1"/>
    </source>
</evidence>
<dbReference type="GO" id="GO:0000139">
    <property type="term" value="C:Golgi membrane"/>
    <property type="evidence" value="ECO:0007669"/>
    <property type="project" value="UniProtKB-SubCell"/>
</dbReference>
<keyword evidence="4" id="KW-0812">Transmembrane</keyword>
<evidence type="ECO:0000256" key="3">
    <source>
        <dbReference type="ARBA" id="ARBA00022679"/>
    </source>
</evidence>
<dbReference type="PANTHER" id="PTHR12137">
    <property type="entry name" value="CARBOHYDRATE SULFOTRANSFERASE"/>
    <property type="match status" value="1"/>
</dbReference>
<keyword evidence="9" id="KW-0735">Signal-anchor</keyword>
<dbReference type="EC" id="2.8.2.-" evidence="9"/>
<keyword evidence="7" id="KW-0472">Membrane</keyword>
<accession>A0A0K2V922</accession>
<dbReference type="InterPro" id="IPR018011">
    <property type="entry name" value="Carb_sulfotrans_8-10"/>
</dbReference>
<evidence type="ECO:0000256" key="8">
    <source>
        <dbReference type="ARBA" id="ARBA00023180"/>
    </source>
</evidence>
<evidence type="ECO:0000256" key="5">
    <source>
        <dbReference type="ARBA" id="ARBA00022989"/>
    </source>
</evidence>
<evidence type="ECO:0000256" key="7">
    <source>
        <dbReference type="ARBA" id="ARBA00023136"/>
    </source>
</evidence>
<keyword evidence="3 9" id="KW-0808">Transferase</keyword>
<reference evidence="10" key="1">
    <citation type="submission" date="2014-05" db="EMBL/GenBank/DDBJ databases">
        <authorList>
            <person name="Chronopoulou M."/>
        </authorList>
    </citation>
    <scope>NUCLEOTIDE SEQUENCE</scope>
    <source>
        <tissue evidence="10">Whole organism</tissue>
    </source>
</reference>
<evidence type="ECO:0000256" key="4">
    <source>
        <dbReference type="ARBA" id="ARBA00022692"/>
    </source>
</evidence>
<dbReference type="GO" id="GO:0016051">
    <property type="term" value="P:carbohydrate biosynthetic process"/>
    <property type="evidence" value="ECO:0007669"/>
    <property type="project" value="InterPro"/>
</dbReference>
<evidence type="ECO:0000256" key="1">
    <source>
        <dbReference type="ARBA" id="ARBA00004323"/>
    </source>
</evidence>
<name>A0A0K2V922_LEPSM</name>